<protein>
    <recommendedName>
        <fullName evidence="2">histidine kinase</fullName>
        <ecNumber evidence="2">2.7.13.3</ecNumber>
    </recommendedName>
</protein>
<dbReference type="Gene3D" id="3.30.565.10">
    <property type="entry name" value="Histidine kinase-like ATPase, C-terminal domain"/>
    <property type="match status" value="1"/>
</dbReference>
<keyword evidence="5" id="KW-0418">Kinase</keyword>
<dbReference type="SUPFAM" id="SSF47384">
    <property type="entry name" value="Homodimeric domain of signal transducing histidine kinase"/>
    <property type="match status" value="1"/>
</dbReference>
<dbReference type="SUPFAM" id="SSF52172">
    <property type="entry name" value="CheY-like"/>
    <property type="match status" value="1"/>
</dbReference>
<dbReference type="SUPFAM" id="SSF55874">
    <property type="entry name" value="ATPase domain of HSP90 chaperone/DNA topoisomerase II/histidine kinase"/>
    <property type="match status" value="1"/>
</dbReference>
<dbReference type="InterPro" id="IPR011006">
    <property type="entry name" value="CheY-like_superfamily"/>
</dbReference>
<dbReference type="CDD" id="cd00130">
    <property type="entry name" value="PAS"/>
    <property type="match status" value="1"/>
</dbReference>
<evidence type="ECO:0000259" key="10">
    <source>
        <dbReference type="PROSITE" id="PS50110"/>
    </source>
</evidence>
<dbReference type="InterPro" id="IPR005467">
    <property type="entry name" value="His_kinase_dom"/>
</dbReference>
<dbReference type="Pfam" id="PF02518">
    <property type="entry name" value="HATPase_c"/>
    <property type="match status" value="1"/>
</dbReference>
<evidence type="ECO:0000256" key="7">
    <source>
        <dbReference type="PROSITE-ProRule" id="PRU00169"/>
    </source>
</evidence>
<dbReference type="PROSITE" id="PS50113">
    <property type="entry name" value="PAC"/>
    <property type="match status" value="1"/>
</dbReference>
<dbReference type="NCBIfam" id="TIGR00229">
    <property type="entry name" value="sensory_box"/>
    <property type="match status" value="1"/>
</dbReference>
<dbReference type="InterPro" id="IPR004358">
    <property type="entry name" value="Sig_transdc_His_kin-like_C"/>
</dbReference>
<organism evidence="13">
    <name type="scientific">Planktothricoides sp. SpSt-374</name>
    <dbReference type="NCBI Taxonomy" id="2282167"/>
    <lineage>
        <taxon>Bacteria</taxon>
        <taxon>Bacillati</taxon>
        <taxon>Cyanobacteriota</taxon>
        <taxon>Cyanophyceae</taxon>
        <taxon>Oscillatoriophycideae</taxon>
        <taxon>Oscillatoriales</taxon>
        <taxon>Oscillatoriaceae</taxon>
        <taxon>Planktothricoides</taxon>
    </lineage>
</organism>
<proteinExistence type="predicted"/>
<dbReference type="InterPro" id="IPR000700">
    <property type="entry name" value="PAS-assoc_C"/>
</dbReference>
<dbReference type="EMBL" id="DSPX01000242">
    <property type="protein sequence ID" value="HGG03486.1"/>
    <property type="molecule type" value="Genomic_DNA"/>
</dbReference>
<dbReference type="CDD" id="cd00075">
    <property type="entry name" value="HATPase"/>
    <property type="match status" value="1"/>
</dbReference>
<keyword evidence="6" id="KW-0902">Two-component regulatory system</keyword>
<feature type="region of interest" description="Disordered" evidence="8">
    <location>
        <begin position="68"/>
        <end position="87"/>
    </location>
</feature>
<feature type="domain" description="PAC" evidence="12">
    <location>
        <begin position="235"/>
        <end position="287"/>
    </location>
</feature>
<accession>A0A7C3ZXF2</accession>
<evidence type="ECO:0000313" key="13">
    <source>
        <dbReference type="EMBL" id="HGG03486.1"/>
    </source>
</evidence>
<dbReference type="Pfam" id="PF00512">
    <property type="entry name" value="HisKA"/>
    <property type="match status" value="1"/>
</dbReference>
<evidence type="ECO:0000256" key="3">
    <source>
        <dbReference type="ARBA" id="ARBA00022553"/>
    </source>
</evidence>
<dbReference type="EC" id="2.7.13.3" evidence="2"/>
<reference evidence="13" key="1">
    <citation type="journal article" date="2020" name="mSystems">
        <title>Genome- and Community-Level Interaction Insights into Carbon Utilization and Element Cycling Functions of Hydrothermarchaeota in Hydrothermal Sediment.</title>
        <authorList>
            <person name="Zhou Z."/>
            <person name="Liu Y."/>
            <person name="Xu W."/>
            <person name="Pan J."/>
            <person name="Luo Z.H."/>
            <person name="Li M."/>
        </authorList>
    </citation>
    <scope>NUCLEOTIDE SEQUENCE [LARGE SCALE GENOMIC DNA]</scope>
    <source>
        <strain evidence="13">SpSt-374</strain>
    </source>
</reference>
<keyword evidence="3 7" id="KW-0597">Phosphoprotein</keyword>
<dbReference type="Gene3D" id="3.40.50.2300">
    <property type="match status" value="1"/>
</dbReference>
<dbReference type="FunFam" id="3.30.565.10:FF:000006">
    <property type="entry name" value="Sensor histidine kinase WalK"/>
    <property type="match status" value="1"/>
</dbReference>
<comment type="caution">
    <text evidence="13">The sequence shown here is derived from an EMBL/GenBank/DDBJ whole genome shotgun (WGS) entry which is preliminary data.</text>
</comment>
<evidence type="ECO:0000256" key="4">
    <source>
        <dbReference type="ARBA" id="ARBA00022679"/>
    </source>
</evidence>
<evidence type="ECO:0000256" key="5">
    <source>
        <dbReference type="ARBA" id="ARBA00022777"/>
    </source>
</evidence>
<keyword evidence="4" id="KW-0808">Transferase</keyword>
<dbReference type="InterPro" id="IPR036097">
    <property type="entry name" value="HisK_dim/P_sf"/>
</dbReference>
<dbReference type="PRINTS" id="PR00344">
    <property type="entry name" value="BCTRLSENSOR"/>
</dbReference>
<dbReference type="InterPro" id="IPR050736">
    <property type="entry name" value="Sensor_HK_Regulatory"/>
</dbReference>
<dbReference type="InterPro" id="IPR003661">
    <property type="entry name" value="HisK_dim/P_dom"/>
</dbReference>
<dbReference type="InterPro" id="IPR013655">
    <property type="entry name" value="PAS_fold_3"/>
</dbReference>
<dbReference type="SMART" id="SM00448">
    <property type="entry name" value="REC"/>
    <property type="match status" value="1"/>
</dbReference>
<name>A0A7C3ZXF2_9CYAN</name>
<evidence type="ECO:0000256" key="8">
    <source>
        <dbReference type="SAM" id="MobiDB-lite"/>
    </source>
</evidence>
<evidence type="ECO:0000256" key="6">
    <source>
        <dbReference type="ARBA" id="ARBA00023012"/>
    </source>
</evidence>
<evidence type="ECO:0000259" key="9">
    <source>
        <dbReference type="PROSITE" id="PS50109"/>
    </source>
</evidence>
<dbReference type="InterPro" id="IPR001610">
    <property type="entry name" value="PAC"/>
</dbReference>
<dbReference type="Gene3D" id="3.30.450.20">
    <property type="entry name" value="PAS domain"/>
    <property type="match status" value="1"/>
</dbReference>
<dbReference type="SMART" id="SM00388">
    <property type="entry name" value="HisKA"/>
    <property type="match status" value="1"/>
</dbReference>
<feature type="region of interest" description="Disordered" evidence="8">
    <location>
        <begin position="392"/>
        <end position="422"/>
    </location>
</feature>
<feature type="domain" description="Response regulatory" evidence="10">
    <location>
        <begin position="7"/>
        <end position="146"/>
    </location>
</feature>
<evidence type="ECO:0000256" key="2">
    <source>
        <dbReference type="ARBA" id="ARBA00012438"/>
    </source>
</evidence>
<dbReference type="SUPFAM" id="SSF55785">
    <property type="entry name" value="PYP-like sensor domain (PAS domain)"/>
    <property type="match status" value="1"/>
</dbReference>
<dbReference type="PROSITE" id="PS50109">
    <property type="entry name" value="HIS_KIN"/>
    <property type="match status" value="1"/>
</dbReference>
<dbReference type="SMART" id="SM00086">
    <property type="entry name" value="PAC"/>
    <property type="match status" value="1"/>
</dbReference>
<feature type="modified residue" description="4-aspartylphosphate" evidence="7">
    <location>
        <position position="59"/>
    </location>
</feature>
<dbReference type="InterPro" id="IPR001789">
    <property type="entry name" value="Sig_transdc_resp-reg_receiver"/>
</dbReference>
<dbReference type="InterPro" id="IPR036890">
    <property type="entry name" value="HATPase_C_sf"/>
</dbReference>
<dbReference type="CDD" id="cd00082">
    <property type="entry name" value="HisKA"/>
    <property type="match status" value="1"/>
</dbReference>
<dbReference type="InterPro" id="IPR035965">
    <property type="entry name" value="PAS-like_dom_sf"/>
</dbReference>
<dbReference type="Gene3D" id="1.10.287.130">
    <property type="match status" value="1"/>
</dbReference>
<feature type="domain" description="Histidine kinase" evidence="9">
    <location>
        <begin position="305"/>
        <end position="535"/>
    </location>
</feature>
<dbReference type="PROSITE" id="PS50110">
    <property type="entry name" value="RESPONSE_REGULATORY"/>
    <property type="match status" value="1"/>
</dbReference>
<dbReference type="SMART" id="SM00387">
    <property type="entry name" value="HATPase_c"/>
    <property type="match status" value="1"/>
</dbReference>
<evidence type="ECO:0000259" key="12">
    <source>
        <dbReference type="PROSITE" id="PS50113"/>
    </source>
</evidence>
<dbReference type="Pfam" id="PF08447">
    <property type="entry name" value="PAS_3"/>
    <property type="match status" value="1"/>
</dbReference>
<sequence length="535" mass="60349">MYRKPVKVLLVDDDDDNCKFIYDLLSAIKIGKFEFGTVNSYAEALEQILQNQHDVYLLDYHLGQTLNAKKGHTKGKKPLSPPGGERGRGLELLREALAKGCSGPIILLTALADLDVDIEAMNAGAADYLIKSQLDSHVLERSIRYAIERKRAEKALRLSQERYALALAGGQVGVWDWNINSNEIYISPNLKAMLGYGEAELENGWDEWKQLLHPEDCAPVMAALETHLAGFIGQYEVEYRRLHKDGTWRWFLSRGTALRDTDGKAYRMAGSETDITERKQLEAYLRQALAQEKEVNELKSRFVTMVSHEFRTPLATILSSADLMEFYVDSWQADKLIEHINRLQNAAEYMTQMLNDVLVIGKADAGKLEFKPIALDLSQFCRNLVSSIEEDIQNKKRPNNNANPRPKRINFEEPPPQNGSNQTNCIMDEKLLRQILTNLLSNALKYSATTVRLELAYEDNMAVFRIQDSGIGISPEDQLHIFEPFHRGNNVENRPGTGLGLAIVKKCVELHNGYIAVESQLGQGTTFTVKLPLEP</sequence>
<dbReference type="PANTHER" id="PTHR43711">
    <property type="entry name" value="TWO-COMPONENT HISTIDINE KINASE"/>
    <property type="match status" value="1"/>
</dbReference>
<evidence type="ECO:0000259" key="11">
    <source>
        <dbReference type="PROSITE" id="PS50112"/>
    </source>
</evidence>
<evidence type="ECO:0000256" key="1">
    <source>
        <dbReference type="ARBA" id="ARBA00000085"/>
    </source>
</evidence>
<dbReference type="SMART" id="SM00091">
    <property type="entry name" value="PAS"/>
    <property type="match status" value="1"/>
</dbReference>
<dbReference type="PANTHER" id="PTHR43711:SF26">
    <property type="entry name" value="SENSOR HISTIDINE KINASE RCSC"/>
    <property type="match status" value="1"/>
</dbReference>
<dbReference type="PROSITE" id="PS50112">
    <property type="entry name" value="PAS"/>
    <property type="match status" value="1"/>
</dbReference>
<dbReference type="GO" id="GO:0000155">
    <property type="term" value="F:phosphorelay sensor kinase activity"/>
    <property type="evidence" value="ECO:0007669"/>
    <property type="project" value="InterPro"/>
</dbReference>
<comment type="catalytic activity">
    <reaction evidence="1">
        <text>ATP + protein L-histidine = ADP + protein N-phospho-L-histidine.</text>
        <dbReference type="EC" id="2.7.13.3"/>
    </reaction>
</comment>
<dbReference type="AlphaFoldDB" id="A0A7C3ZXF2"/>
<dbReference type="InterPro" id="IPR003594">
    <property type="entry name" value="HATPase_dom"/>
</dbReference>
<feature type="domain" description="PAS" evidence="11">
    <location>
        <begin position="159"/>
        <end position="231"/>
    </location>
</feature>
<gene>
    <name evidence="13" type="ORF">ENR15_23315</name>
</gene>
<dbReference type="InterPro" id="IPR000014">
    <property type="entry name" value="PAS"/>
</dbReference>
<dbReference type="CDD" id="cd00156">
    <property type="entry name" value="REC"/>
    <property type="match status" value="1"/>
</dbReference>